<evidence type="ECO:0000313" key="3">
    <source>
        <dbReference type="Proteomes" id="UP000649829"/>
    </source>
</evidence>
<proteinExistence type="predicted"/>
<organism evidence="2 3">
    <name type="scientific">Pseudooceanicola nanhaiensis</name>
    <dbReference type="NCBI Taxonomy" id="375761"/>
    <lineage>
        <taxon>Bacteria</taxon>
        <taxon>Pseudomonadati</taxon>
        <taxon>Pseudomonadota</taxon>
        <taxon>Alphaproteobacteria</taxon>
        <taxon>Rhodobacterales</taxon>
        <taxon>Paracoccaceae</taxon>
        <taxon>Pseudooceanicola</taxon>
    </lineage>
</organism>
<feature type="signal peptide" evidence="1">
    <location>
        <begin position="1"/>
        <end position="18"/>
    </location>
</feature>
<protein>
    <recommendedName>
        <fullName evidence="4">VCBS repeat-containing protein</fullName>
    </recommendedName>
</protein>
<dbReference type="Proteomes" id="UP000649829">
    <property type="component" value="Unassembled WGS sequence"/>
</dbReference>
<sequence length="237" mass="25584">MRLAAALLAALLPVAGWAAEGRVVAARFGEPTTRYDHGVLGDAVEWGALTITLQSAAGTSEHTIRLPENRVFEDVAPRLVDLDRDGSPEVVVVETDLNRGARLSAWQPGAEAPLVATPYIGQRHRWLAPLGGADLDGDGFVELAYVDRPHLAKVLRVWRYREGAFREVAAAEGLTNHRIGWDHIPGGIRECGQGPEMITADRDWGRVMASRLTGGRIETRALGGYSAEAMASAMACR</sequence>
<dbReference type="InterPro" id="IPR028994">
    <property type="entry name" value="Integrin_alpha_N"/>
</dbReference>
<evidence type="ECO:0000256" key="1">
    <source>
        <dbReference type="SAM" id="SignalP"/>
    </source>
</evidence>
<keyword evidence="1" id="KW-0732">Signal</keyword>
<keyword evidence="3" id="KW-1185">Reference proteome</keyword>
<accession>A0A917SKP7</accession>
<name>A0A917SKP7_9RHOB</name>
<comment type="caution">
    <text evidence="2">The sequence shown here is derived from an EMBL/GenBank/DDBJ whole genome shotgun (WGS) entry which is preliminary data.</text>
</comment>
<gene>
    <name evidence="2" type="ORF">GCM10011534_05070</name>
</gene>
<evidence type="ECO:0000313" key="2">
    <source>
        <dbReference type="EMBL" id="GGL86123.1"/>
    </source>
</evidence>
<reference evidence="2" key="1">
    <citation type="journal article" date="2014" name="Int. J. Syst. Evol. Microbiol.">
        <title>Complete genome sequence of Corynebacterium casei LMG S-19264T (=DSM 44701T), isolated from a smear-ripened cheese.</title>
        <authorList>
            <consortium name="US DOE Joint Genome Institute (JGI-PGF)"/>
            <person name="Walter F."/>
            <person name="Albersmeier A."/>
            <person name="Kalinowski J."/>
            <person name="Ruckert C."/>
        </authorList>
    </citation>
    <scope>NUCLEOTIDE SEQUENCE</scope>
    <source>
        <strain evidence="2">CGMCC 1.6293</strain>
    </source>
</reference>
<feature type="chain" id="PRO_5037838913" description="VCBS repeat-containing protein" evidence="1">
    <location>
        <begin position="19"/>
        <end position="237"/>
    </location>
</feature>
<dbReference type="RefSeq" id="WP_028285447.1">
    <property type="nucleotide sequence ID" value="NZ_BMLF01000001.1"/>
</dbReference>
<dbReference type="EMBL" id="BMLF01000001">
    <property type="protein sequence ID" value="GGL86123.1"/>
    <property type="molecule type" value="Genomic_DNA"/>
</dbReference>
<dbReference type="AlphaFoldDB" id="A0A917SKP7"/>
<dbReference type="SUPFAM" id="SSF69318">
    <property type="entry name" value="Integrin alpha N-terminal domain"/>
    <property type="match status" value="1"/>
</dbReference>
<reference evidence="2" key="2">
    <citation type="submission" date="2020-09" db="EMBL/GenBank/DDBJ databases">
        <authorList>
            <person name="Sun Q."/>
            <person name="Zhou Y."/>
        </authorList>
    </citation>
    <scope>NUCLEOTIDE SEQUENCE</scope>
    <source>
        <strain evidence="2">CGMCC 1.6293</strain>
    </source>
</reference>
<evidence type="ECO:0008006" key="4">
    <source>
        <dbReference type="Google" id="ProtNLM"/>
    </source>
</evidence>